<dbReference type="RefSeq" id="WP_089356461.1">
    <property type="nucleotide sequence ID" value="NZ_FZPD01000003.1"/>
</dbReference>
<comment type="similarity">
    <text evidence="1">Belongs to the YciI family.</text>
</comment>
<sequence>MKNLIYISLLFLMVIACDQSGQSNDEPFEAMPVEGVYDSLLADETGADDYGMRRYVMALLKEGPNREQDSAEVAQIQRAHLDNITRMAEEGMLVMAGPFFDNWEVKGIYIFAVETIEEAEELTKTDPAIQAGRLVMELHPWYGSAALMKMGDMHEKLAKKSI</sequence>
<dbReference type="PROSITE" id="PS51257">
    <property type="entry name" value="PROKAR_LIPOPROTEIN"/>
    <property type="match status" value="1"/>
</dbReference>
<gene>
    <name evidence="3" type="ORF">SAMN05421640_1717</name>
</gene>
<reference evidence="3 4" key="1">
    <citation type="submission" date="2017-06" db="EMBL/GenBank/DDBJ databases">
        <authorList>
            <person name="Kim H.J."/>
            <person name="Triplett B.A."/>
        </authorList>
    </citation>
    <scope>NUCLEOTIDE SEQUENCE [LARGE SCALE GENOMIC DNA]</scope>
    <source>
        <strain evidence="3 4">DSM 19307</strain>
    </source>
</reference>
<evidence type="ECO:0000259" key="2">
    <source>
        <dbReference type="Pfam" id="PF03795"/>
    </source>
</evidence>
<dbReference type="InterPro" id="IPR005545">
    <property type="entry name" value="YCII"/>
</dbReference>
<evidence type="ECO:0000313" key="3">
    <source>
        <dbReference type="EMBL" id="SNS94300.1"/>
    </source>
</evidence>
<evidence type="ECO:0000256" key="1">
    <source>
        <dbReference type="ARBA" id="ARBA00007689"/>
    </source>
</evidence>
<name>A0A239IKW3_EKHLU</name>
<dbReference type="Proteomes" id="UP000198393">
    <property type="component" value="Unassembled WGS sequence"/>
</dbReference>
<dbReference type="OrthoDB" id="8481699at2"/>
<accession>A0A239IKW3</accession>
<dbReference type="EMBL" id="FZPD01000003">
    <property type="protein sequence ID" value="SNS94300.1"/>
    <property type="molecule type" value="Genomic_DNA"/>
</dbReference>
<protein>
    <submittedName>
        <fullName evidence="3">Uncharacterized conserved protein YciI, contains a putative active-site phosphohistidine</fullName>
    </submittedName>
</protein>
<dbReference type="AlphaFoldDB" id="A0A239IKW3"/>
<dbReference type="InterPro" id="IPR011008">
    <property type="entry name" value="Dimeric_a/b-barrel"/>
</dbReference>
<dbReference type="Gene3D" id="3.30.70.1060">
    <property type="entry name" value="Dimeric alpha+beta barrel"/>
    <property type="match status" value="1"/>
</dbReference>
<dbReference type="SUPFAM" id="SSF54909">
    <property type="entry name" value="Dimeric alpha+beta barrel"/>
    <property type="match status" value="1"/>
</dbReference>
<feature type="domain" description="YCII-related" evidence="2">
    <location>
        <begin position="57"/>
        <end position="134"/>
    </location>
</feature>
<organism evidence="3 4">
    <name type="scientific">Ekhidna lutea</name>
    <dbReference type="NCBI Taxonomy" id="447679"/>
    <lineage>
        <taxon>Bacteria</taxon>
        <taxon>Pseudomonadati</taxon>
        <taxon>Bacteroidota</taxon>
        <taxon>Cytophagia</taxon>
        <taxon>Cytophagales</taxon>
        <taxon>Reichenbachiellaceae</taxon>
        <taxon>Ekhidna</taxon>
    </lineage>
</organism>
<keyword evidence="4" id="KW-1185">Reference proteome</keyword>
<dbReference type="Pfam" id="PF03795">
    <property type="entry name" value="YCII"/>
    <property type="match status" value="1"/>
</dbReference>
<proteinExistence type="inferred from homology"/>
<evidence type="ECO:0000313" key="4">
    <source>
        <dbReference type="Proteomes" id="UP000198393"/>
    </source>
</evidence>